<dbReference type="OrthoDB" id="102502at2"/>
<evidence type="ECO:0000256" key="2">
    <source>
        <dbReference type="ARBA" id="ARBA00022448"/>
    </source>
</evidence>
<keyword evidence="5 7" id="KW-1133">Transmembrane helix</keyword>
<dbReference type="PANTHER" id="PTHR42718:SF46">
    <property type="entry name" value="BLR6921 PROTEIN"/>
    <property type="match status" value="1"/>
</dbReference>
<evidence type="ECO:0000313" key="9">
    <source>
        <dbReference type="EMBL" id="SHG55775.1"/>
    </source>
</evidence>
<feature type="transmembrane region" description="Helical" evidence="7">
    <location>
        <begin position="196"/>
        <end position="215"/>
    </location>
</feature>
<evidence type="ECO:0000256" key="4">
    <source>
        <dbReference type="ARBA" id="ARBA00022692"/>
    </source>
</evidence>
<proteinExistence type="predicted"/>
<dbReference type="Proteomes" id="UP000242329">
    <property type="component" value="Unassembled WGS sequence"/>
</dbReference>
<feature type="transmembrane region" description="Helical" evidence="7">
    <location>
        <begin position="387"/>
        <end position="410"/>
    </location>
</feature>
<evidence type="ECO:0000256" key="6">
    <source>
        <dbReference type="ARBA" id="ARBA00023136"/>
    </source>
</evidence>
<dbReference type="PRINTS" id="PR01036">
    <property type="entry name" value="TCRTETB"/>
</dbReference>
<dbReference type="CDD" id="cd17321">
    <property type="entry name" value="MFS_MMR_MDR_like"/>
    <property type="match status" value="1"/>
</dbReference>
<organism evidence="9 10">
    <name type="scientific">Thermosyntropha lipolytica DSM 11003</name>
    <dbReference type="NCBI Taxonomy" id="1123382"/>
    <lineage>
        <taxon>Bacteria</taxon>
        <taxon>Bacillati</taxon>
        <taxon>Bacillota</taxon>
        <taxon>Clostridia</taxon>
        <taxon>Eubacteriales</taxon>
        <taxon>Syntrophomonadaceae</taxon>
        <taxon>Thermosyntropha</taxon>
    </lineage>
</organism>
<comment type="subcellular location">
    <subcellularLocation>
        <location evidence="1">Cell membrane</location>
        <topology evidence="1">Multi-pass membrane protein</topology>
    </subcellularLocation>
</comment>
<dbReference type="NCBIfam" id="TIGR00711">
    <property type="entry name" value="efflux_EmrB"/>
    <property type="match status" value="1"/>
</dbReference>
<sequence length="466" mass="50552">MRLAYKWQVLSIVNIGIFMSTLDGSILNIANPTIAKSLSVSLSQIQWLVTSYMLVITATLLFFGKLSDQVGRHKIYAYGFLIFASGSLLCSLSRSLLFLIGARIIQAIGASMMMATGMAIVSTAFPANERGKALGFTASMVGIGNMTGPSLGGILVANFPWPVIFLINVPIGLIGFYLAQKFFLPAKINNNRQKPDIGGTIILSLSLVLFLLALSPEAEKRSLFLIISLFLFFLFILLERKISNPLLDFELFYNKNFVFGNLMAMLAYTTQTSVIFMLPFYFENILYLSPAYSGFLMTIPPIIMALTAPIAGNLSDRIGAMPLTSISFGMLSAAHTVFAFSILNRNLSLTIIGLIILGIGMGSFGSPNNSSILGSVPPEKSGYTGGFISTVRNFSFSLGIASSVSIFVFIFNHLPSSLTYNLAYAKALHYVYMISAAINLLGLGTSILTRQYRSTSSTSMQNSSIS</sequence>
<dbReference type="InterPro" id="IPR020846">
    <property type="entry name" value="MFS_dom"/>
</dbReference>
<dbReference type="InterPro" id="IPR004638">
    <property type="entry name" value="EmrB-like"/>
</dbReference>
<dbReference type="PROSITE" id="PS50850">
    <property type="entry name" value="MFS"/>
    <property type="match status" value="1"/>
</dbReference>
<evidence type="ECO:0000256" key="1">
    <source>
        <dbReference type="ARBA" id="ARBA00004651"/>
    </source>
</evidence>
<evidence type="ECO:0000256" key="5">
    <source>
        <dbReference type="ARBA" id="ARBA00022989"/>
    </source>
</evidence>
<dbReference type="RefSeq" id="WP_073089506.1">
    <property type="nucleotide sequence ID" value="NZ_FQWY01000006.1"/>
</dbReference>
<accession>A0A1M5KSP9</accession>
<evidence type="ECO:0000256" key="7">
    <source>
        <dbReference type="SAM" id="Phobius"/>
    </source>
</evidence>
<feature type="transmembrane region" description="Helical" evidence="7">
    <location>
        <begin position="323"/>
        <end position="343"/>
    </location>
</feature>
<feature type="transmembrane region" description="Helical" evidence="7">
    <location>
        <begin position="258"/>
        <end position="282"/>
    </location>
</feature>
<dbReference type="EMBL" id="FQWY01000006">
    <property type="protein sequence ID" value="SHG55775.1"/>
    <property type="molecule type" value="Genomic_DNA"/>
</dbReference>
<dbReference type="Gene3D" id="1.20.1250.20">
    <property type="entry name" value="MFS general substrate transporter like domains"/>
    <property type="match status" value="1"/>
</dbReference>
<dbReference type="PANTHER" id="PTHR42718">
    <property type="entry name" value="MAJOR FACILITATOR SUPERFAMILY MULTIDRUG TRANSPORTER MFSC"/>
    <property type="match status" value="1"/>
</dbReference>
<keyword evidence="4 7" id="KW-0812">Transmembrane</keyword>
<feature type="transmembrane region" description="Helical" evidence="7">
    <location>
        <begin position="75"/>
        <end position="94"/>
    </location>
</feature>
<feature type="transmembrane region" description="Helical" evidence="7">
    <location>
        <begin position="12"/>
        <end position="30"/>
    </location>
</feature>
<feature type="transmembrane region" description="Helical" evidence="7">
    <location>
        <begin position="163"/>
        <end position="184"/>
    </location>
</feature>
<evidence type="ECO:0000259" key="8">
    <source>
        <dbReference type="PROSITE" id="PS50850"/>
    </source>
</evidence>
<feature type="domain" description="Major facilitator superfamily (MFS) profile" evidence="8">
    <location>
        <begin position="9"/>
        <end position="454"/>
    </location>
</feature>
<gene>
    <name evidence="9" type="ORF">SAMN02745221_00455</name>
</gene>
<evidence type="ECO:0000313" key="10">
    <source>
        <dbReference type="Proteomes" id="UP000242329"/>
    </source>
</evidence>
<dbReference type="Gene3D" id="1.20.1720.10">
    <property type="entry name" value="Multidrug resistance protein D"/>
    <property type="match status" value="1"/>
</dbReference>
<keyword evidence="3" id="KW-1003">Cell membrane</keyword>
<dbReference type="Pfam" id="PF07690">
    <property type="entry name" value="MFS_1"/>
    <property type="match status" value="1"/>
</dbReference>
<keyword evidence="2" id="KW-0813">Transport</keyword>
<dbReference type="STRING" id="1123382.SAMN02745221_00455"/>
<feature type="transmembrane region" description="Helical" evidence="7">
    <location>
        <begin position="221"/>
        <end position="238"/>
    </location>
</feature>
<name>A0A1M5KSP9_9FIRM</name>
<keyword evidence="6 7" id="KW-0472">Membrane</keyword>
<feature type="transmembrane region" description="Helical" evidence="7">
    <location>
        <begin position="45"/>
        <end position="63"/>
    </location>
</feature>
<feature type="transmembrane region" description="Helical" evidence="7">
    <location>
        <begin position="349"/>
        <end position="366"/>
    </location>
</feature>
<dbReference type="InterPro" id="IPR011701">
    <property type="entry name" value="MFS"/>
</dbReference>
<dbReference type="InterPro" id="IPR036259">
    <property type="entry name" value="MFS_trans_sf"/>
</dbReference>
<feature type="transmembrane region" description="Helical" evidence="7">
    <location>
        <begin position="100"/>
        <end position="121"/>
    </location>
</feature>
<protein>
    <submittedName>
        <fullName evidence="9">Drug resistance transporter, EmrB/QacA subfamily</fullName>
    </submittedName>
</protein>
<evidence type="ECO:0000256" key="3">
    <source>
        <dbReference type="ARBA" id="ARBA00022475"/>
    </source>
</evidence>
<dbReference type="SUPFAM" id="SSF103473">
    <property type="entry name" value="MFS general substrate transporter"/>
    <property type="match status" value="1"/>
</dbReference>
<keyword evidence="10" id="KW-1185">Reference proteome</keyword>
<dbReference type="AlphaFoldDB" id="A0A1M5KSP9"/>
<feature type="transmembrane region" description="Helical" evidence="7">
    <location>
        <begin position="294"/>
        <end position="311"/>
    </location>
</feature>
<feature type="transmembrane region" description="Helical" evidence="7">
    <location>
        <begin position="430"/>
        <end position="449"/>
    </location>
</feature>
<dbReference type="GO" id="GO:0005886">
    <property type="term" value="C:plasma membrane"/>
    <property type="evidence" value="ECO:0007669"/>
    <property type="project" value="UniProtKB-SubCell"/>
</dbReference>
<reference evidence="10" key="1">
    <citation type="submission" date="2016-11" db="EMBL/GenBank/DDBJ databases">
        <authorList>
            <person name="Varghese N."/>
            <person name="Submissions S."/>
        </authorList>
    </citation>
    <scope>NUCLEOTIDE SEQUENCE [LARGE SCALE GENOMIC DNA]</scope>
    <source>
        <strain evidence="10">DSM 11003</strain>
    </source>
</reference>
<dbReference type="GO" id="GO:0022857">
    <property type="term" value="F:transmembrane transporter activity"/>
    <property type="evidence" value="ECO:0007669"/>
    <property type="project" value="InterPro"/>
</dbReference>